<protein>
    <submittedName>
        <fullName evidence="8">Unc-50-like protein</fullName>
    </submittedName>
</protein>
<evidence type="ECO:0000313" key="7">
    <source>
        <dbReference type="EMBL" id="CDH55428.1"/>
    </source>
</evidence>
<evidence type="ECO:0000313" key="8">
    <source>
        <dbReference type="EMBL" id="CDH59652.1"/>
    </source>
</evidence>
<feature type="transmembrane region" description="Helical" evidence="6">
    <location>
        <begin position="155"/>
        <end position="180"/>
    </location>
</feature>
<keyword evidence="9" id="KW-1185">Reference proteome</keyword>
<dbReference type="VEuPathDB" id="FungiDB:LCOR_10459.1"/>
<sequence>MLPITNEYARNASPPSFGGSRRHRRSSHSIPIILRRLFRFPQMDFEFALWQMAYLLIAPRRVYRNIYYHKQTKNQWARDDPAFLVLLASLLCVSAVAWGLAYGLGMVGILRAMLFMVLVDFLLVGSLAATFTWFVSNRFLIMDTMAHAVEQKVEWAYAFDVHCNSFFPVFLITYVLQFFFMPVLKHDNWVSLFFGNTIYFCAAVWYIYGTFLGFNALPFLAHTELFLYPILIGTILYVASLFGFNVSQNILTLYFGTT</sequence>
<organism evidence="8 9">
    <name type="scientific">Lichtheimia corymbifera JMRC:FSU:9682</name>
    <dbReference type="NCBI Taxonomy" id="1263082"/>
    <lineage>
        <taxon>Eukaryota</taxon>
        <taxon>Fungi</taxon>
        <taxon>Fungi incertae sedis</taxon>
        <taxon>Mucoromycota</taxon>
        <taxon>Mucoromycotina</taxon>
        <taxon>Mucoromycetes</taxon>
        <taxon>Mucorales</taxon>
        <taxon>Lichtheimiaceae</taxon>
        <taxon>Lichtheimia</taxon>
    </lineage>
</organism>
<feature type="transmembrane region" description="Helical" evidence="6">
    <location>
        <begin position="192"/>
        <end position="214"/>
    </location>
</feature>
<dbReference type="VEuPathDB" id="FungiDB:LCOR_06569.1"/>
<dbReference type="Pfam" id="PF05216">
    <property type="entry name" value="UNC-50"/>
    <property type="match status" value="1"/>
</dbReference>
<keyword evidence="3 6" id="KW-0812">Transmembrane</keyword>
<evidence type="ECO:0000256" key="2">
    <source>
        <dbReference type="ARBA" id="ARBA00006293"/>
    </source>
</evidence>
<evidence type="ECO:0000256" key="4">
    <source>
        <dbReference type="ARBA" id="ARBA00022989"/>
    </source>
</evidence>
<dbReference type="PANTHER" id="PTHR12841">
    <property type="entry name" value="PROTEIN UNC-50 HOMOLOG"/>
    <property type="match status" value="1"/>
</dbReference>
<accession>A0A068SCT3</accession>
<dbReference type="AlphaFoldDB" id="A0A068SCT3"/>
<evidence type="ECO:0000256" key="3">
    <source>
        <dbReference type="ARBA" id="ARBA00022692"/>
    </source>
</evidence>
<comment type="subcellular location">
    <subcellularLocation>
        <location evidence="1">Membrane</location>
        <topology evidence="1">Multi-pass membrane protein</topology>
    </subcellularLocation>
</comment>
<feature type="transmembrane region" description="Helical" evidence="6">
    <location>
        <begin position="112"/>
        <end position="135"/>
    </location>
</feature>
<dbReference type="EMBL" id="CBTN010000029">
    <property type="protein sequence ID" value="CDH55428.1"/>
    <property type="molecule type" value="Genomic_DNA"/>
</dbReference>
<dbReference type="PANTHER" id="PTHR12841:SF6">
    <property type="entry name" value="PROTEIN UNC-50 HOMOLOG"/>
    <property type="match status" value="1"/>
</dbReference>
<dbReference type="Proteomes" id="UP000027586">
    <property type="component" value="Unassembled WGS sequence"/>
</dbReference>
<dbReference type="OrthoDB" id="10027013at2759"/>
<evidence type="ECO:0000256" key="1">
    <source>
        <dbReference type="ARBA" id="ARBA00004141"/>
    </source>
</evidence>
<reference evidence="8 9" key="1">
    <citation type="submission" date="2013-08" db="EMBL/GenBank/DDBJ databases">
        <title>Gene expansion shapes genome architecture in the human pathogen Lichtheimia corymbifera: an evolutionary genomics analysis in the ancient terrestrial Mucorales (Mucoromycotina).</title>
        <authorList>
            <person name="Schwartze V.U."/>
            <person name="Winter S."/>
            <person name="Shelest E."/>
            <person name="Marcet-Houben M."/>
            <person name="Horn F."/>
            <person name="Wehner S."/>
            <person name="Hoffmann K."/>
            <person name="Riege K."/>
            <person name="Sammeth M."/>
            <person name="Nowrousian M."/>
            <person name="Valiante V."/>
            <person name="Linde J."/>
            <person name="Jacobsen I.D."/>
            <person name="Marz M."/>
            <person name="Brakhage A.A."/>
            <person name="Gabaldon T."/>
            <person name="Bocker S."/>
            <person name="Voigt K."/>
        </authorList>
    </citation>
    <scope>NUCLEOTIDE SEQUENCE [LARGE SCALE GENOMIC DNA]</scope>
    <source>
        <strain evidence="8">FSU 9682</strain>
        <strain evidence="9">JMRC:FSU:9682</strain>
    </source>
</reference>
<dbReference type="InterPro" id="IPR007881">
    <property type="entry name" value="UNC-50"/>
</dbReference>
<proteinExistence type="inferred from homology"/>
<comment type="similarity">
    <text evidence="2">Belongs to the unc-50 family.</text>
</comment>
<dbReference type="EMBL" id="CBTN010000073">
    <property type="protein sequence ID" value="CDH59652.1"/>
    <property type="molecule type" value="Genomic_DNA"/>
</dbReference>
<comment type="caution">
    <text evidence="8">The sequence shown here is derived from an EMBL/GenBank/DDBJ whole genome shotgun (WGS) entry which is preliminary data.</text>
</comment>
<gene>
    <name evidence="7" type="ORF">LCOR_06569.1</name>
    <name evidence="8" type="ORF">LCOR_10459.1</name>
</gene>
<feature type="transmembrane region" description="Helical" evidence="6">
    <location>
        <begin position="83"/>
        <end position="105"/>
    </location>
</feature>
<evidence type="ECO:0000256" key="6">
    <source>
        <dbReference type="SAM" id="Phobius"/>
    </source>
</evidence>
<evidence type="ECO:0000313" key="9">
    <source>
        <dbReference type="Proteomes" id="UP000027586"/>
    </source>
</evidence>
<evidence type="ECO:0000256" key="5">
    <source>
        <dbReference type="ARBA" id="ARBA00023136"/>
    </source>
</evidence>
<keyword evidence="4 6" id="KW-1133">Transmembrane helix</keyword>
<dbReference type="GO" id="GO:0000139">
    <property type="term" value="C:Golgi membrane"/>
    <property type="evidence" value="ECO:0007669"/>
    <property type="project" value="TreeGrafter"/>
</dbReference>
<feature type="transmembrane region" description="Helical" evidence="6">
    <location>
        <begin position="226"/>
        <end position="244"/>
    </location>
</feature>
<name>A0A068SCT3_9FUNG</name>
<keyword evidence="5 6" id="KW-0472">Membrane</keyword>